<evidence type="ECO:0008006" key="5">
    <source>
        <dbReference type="Google" id="ProtNLM"/>
    </source>
</evidence>
<evidence type="ECO:0000259" key="1">
    <source>
        <dbReference type="Pfam" id="PF13847"/>
    </source>
</evidence>
<proteinExistence type="predicted"/>
<sequence length="353" mass="39755">MDDKKEKEKVQDIVDKSMISLGIDVGIVTGLYRAFEKHNRKCTSVQLAKTAGLKERYVREWLGGMVAAELIYLDENDEYTLPISAEYMESHGKASIGRLMSNHFHQLLEVMKDETKPGYDIYNVKGLTTFMESERERPGSLWYTGGSFVKDEIEPIINWRKKEAGKAIKLMDLGCGSGAVSFEIAKHIPDIEIVGIDENESVIANANKRAQSNGLKSCSFEHCKGEDMSEKYNGSIDVVLMMDVLHDMADSDACMQSIRKILKPGGYIVAFDPPLHSNPRLNKGDLTYGGFYFISLFICLPNSLSRDAAIGHGMGWGYEDRKKYVEDWGFKICKLSEEEDVDEIKMRIVGQMI</sequence>
<dbReference type="Pfam" id="PF13847">
    <property type="entry name" value="Methyltransf_31"/>
    <property type="match status" value="1"/>
</dbReference>
<protein>
    <recommendedName>
        <fullName evidence="5">Methyltransferase domain-containing protein</fullName>
    </recommendedName>
</protein>
<dbReference type="PANTHER" id="PTHR45128:SF1">
    <property type="entry name" value="S-ADENOSYLMETHIONINE-DEPENDENT METHYLTRANSFERASE RV2258C"/>
    <property type="match status" value="1"/>
</dbReference>
<organism evidence="3 4">
    <name type="scientific">Pinctada imbricata</name>
    <name type="common">Atlantic pearl-oyster</name>
    <name type="synonym">Pinctada martensii</name>
    <dbReference type="NCBI Taxonomy" id="66713"/>
    <lineage>
        <taxon>Eukaryota</taxon>
        <taxon>Metazoa</taxon>
        <taxon>Spiralia</taxon>
        <taxon>Lophotrochozoa</taxon>
        <taxon>Mollusca</taxon>
        <taxon>Bivalvia</taxon>
        <taxon>Autobranchia</taxon>
        <taxon>Pteriomorphia</taxon>
        <taxon>Pterioida</taxon>
        <taxon>Pterioidea</taxon>
        <taxon>Pteriidae</taxon>
        <taxon>Pinctada</taxon>
    </lineage>
</organism>
<dbReference type="InterPro" id="IPR025714">
    <property type="entry name" value="Methyltranfer_dom"/>
</dbReference>
<dbReference type="InterPro" id="IPR029063">
    <property type="entry name" value="SAM-dependent_MTases_sf"/>
</dbReference>
<dbReference type="PANTHER" id="PTHR45128">
    <property type="entry name" value="METHYLTRANSFERASE TYPE 11"/>
    <property type="match status" value="1"/>
</dbReference>
<dbReference type="InterPro" id="IPR048711">
    <property type="entry name" value="WHD_Rv2258c"/>
</dbReference>
<dbReference type="Pfam" id="PF21320">
    <property type="entry name" value="WHD_Rv2258c"/>
    <property type="match status" value="1"/>
</dbReference>
<dbReference type="InterPro" id="IPR053173">
    <property type="entry name" value="SAM-binding_MTase"/>
</dbReference>
<comment type="caution">
    <text evidence="3">The sequence shown here is derived from an EMBL/GenBank/DDBJ whole genome shotgun (WGS) entry which is preliminary data.</text>
</comment>
<accession>A0AA88XWF5</accession>
<dbReference type="AlphaFoldDB" id="A0AA88XWF5"/>
<reference evidence="3" key="1">
    <citation type="submission" date="2019-08" db="EMBL/GenBank/DDBJ databases">
        <title>The improved chromosome-level genome for the pearl oyster Pinctada fucata martensii using PacBio sequencing and Hi-C.</title>
        <authorList>
            <person name="Zheng Z."/>
        </authorList>
    </citation>
    <scope>NUCLEOTIDE SEQUENCE</scope>
    <source>
        <strain evidence="3">ZZ-2019</strain>
        <tissue evidence="3">Adductor muscle</tissue>
    </source>
</reference>
<dbReference type="Proteomes" id="UP001186944">
    <property type="component" value="Unassembled WGS sequence"/>
</dbReference>
<evidence type="ECO:0000313" key="4">
    <source>
        <dbReference type="Proteomes" id="UP001186944"/>
    </source>
</evidence>
<name>A0AA88XWF5_PINIB</name>
<gene>
    <name evidence="3" type="ORF">FSP39_019083</name>
</gene>
<dbReference type="Gene3D" id="3.40.50.150">
    <property type="entry name" value="Vaccinia Virus protein VP39"/>
    <property type="match status" value="1"/>
</dbReference>
<dbReference type="SUPFAM" id="SSF53335">
    <property type="entry name" value="S-adenosyl-L-methionine-dependent methyltransferases"/>
    <property type="match status" value="1"/>
</dbReference>
<dbReference type="CDD" id="cd02440">
    <property type="entry name" value="AdoMet_MTases"/>
    <property type="match status" value="1"/>
</dbReference>
<feature type="domain" description="S-adenosylmethionine-dependent methyltransferase Rv2258c-like winged HTH" evidence="2">
    <location>
        <begin position="18"/>
        <end position="83"/>
    </location>
</feature>
<evidence type="ECO:0000313" key="3">
    <source>
        <dbReference type="EMBL" id="KAK3093706.1"/>
    </source>
</evidence>
<dbReference type="EMBL" id="VSWD01000009">
    <property type="protein sequence ID" value="KAK3093706.1"/>
    <property type="molecule type" value="Genomic_DNA"/>
</dbReference>
<keyword evidence="4" id="KW-1185">Reference proteome</keyword>
<evidence type="ECO:0000259" key="2">
    <source>
        <dbReference type="Pfam" id="PF21320"/>
    </source>
</evidence>
<feature type="domain" description="Methyltransferase" evidence="1">
    <location>
        <begin position="166"/>
        <end position="274"/>
    </location>
</feature>